<sequence length="158" mass="18351">EIAAKFGQYQDFPDDLERYGAMKGLSKEWTQRYWAAHWALPSPQQGFEMLHRGVIDNSELNMLLRQDPDLSILEQELKKIGVHPNYTNIYKTLAYQIPPVADIITMAVREAFTPEIAAKFGQYQDFPDDLERYGAMKGLSKEWTQRYWAAHWALPSPQ</sequence>
<proteinExistence type="predicted"/>
<feature type="non-terminal residue" evidence="1">
    <location>
        <position position="1"/>
    </location>
</feature>
<name>X1NS07_9ZZZZ</name>
<reference evidence="1" key="1">
    <citation type="journal article" date="2014" name="Front. Microbiol.">
        <title>High frequency of phylogenetically diverse reductive dehalogenase-homologous genes in deep subseafloor sedimentary metagenomes.</title>
        <authorList>
            <person name="Kawai M."/>
            <person name="Futagami T."/>
            <person name="Toyoda A."/>
            <person name="Takaki Y."/>
            <person name="Nishi S."/>
            <person name="Hori S."/>
            <person name="Arai W."/>
            <person name="Tsubouchi T."/>
            <person name="Morono Y."/>
            <person name="Uchiyama I."/>
            <person name="Ito T."/>
            <person name="Fujiyama A."/>
            <person name="Inagaki F."/>
            <person name="Takami H."/>
        </authorList>
    </citation>
    <scope>NUCLEOTIDE SEQUENCE</scope>
    <source>
        <strain evidence="1">Expedition CK06-06</strain>
    </source>
</reference>
<evidence type="ECO:0000313" key="1">
    <source>
        <dbReference type="EMBL" id="GAI46847.1"/>
    </source>
</evidence>
<dbReference type="AlphaFoldDB" id="X1NS07"/>
<comment type="caution">
    <text evidence="1">The sequence shown here is derived from an EMBL/GenBank/DDBJ whole genome shotgun (WGS) entry which is preliminary data.</text>
</comment>
<feature type="non-terminal residue" evidence="1">
    <location>
        <position position="158"/>
    </location>
</feature>
<organism evidence="1">
    <name type="scientific">marine sediment metagenome</name>
    <dbReference type="NCBI Taxonomy" id="412755"/>
    <lineage>
        <taxon>unclassified sequences</taxon>
        <taxon>metagenomes</taxon>
        <taxon>ecological metagenomes</taxon>
    </lineage>
</organism>
<protein>
    <submittedName>
        <fullName evidence="1">Uncharacterized protein</fullName>
    </submittedName>
</protein>
<gene>
    <name evidence="1" type="ORF">S06H3_62122</name>
</gene>
<dbReference type="EMBL" id="BARV01040874">
    <property type="protein sequence ID" value="GAI46847.1"/>
    <property type="molecule type" value="Genomic_DNA"/>
</dbReference>
<accession>X1NS07</accession>